<feature type="domain" description="Organic solvent tolerance-like N-terminal" evidence="4">
    <location>
        <begin position="24"/>
        <end position="135"/>
    </location>
</feature>
<dbReference type="Pfam" id="PF03968">
    <property type="entry name" value="LptD_N"/>
    <property type="match status" value="1"/>
</dbReference>
<organism evidence="5 6">
    <name type="scientific">Campylobacter majalis</name>
    <dbReference type="NCBI Taxonomy" id="2790656"/>
    <lineage>
        <taxon>Bacteria</taxon>
        <taxon>Pseudomonadati</taxon>
        <taxon>Campylobacterota</taxon>
        <taxon>Epsilonproteobacteria</taxon>
        <taxon>Campylobacterales</taxon>
        <taxon>Campylobacteraceae</taxon>
        <taxon>Campylobacter</taxon>
    </lineage>
</organism>
<keyword evidence="2" id="KW-0732">Signal</keyword>
<dbReference type="InterPro" id="IPR014340">
    <property type="entry name" value="LptA"/>
</dbReference>
<name>A0ABN7K4H6_9BACT</name>
<evidence type="ECO:0000313" key="6">
    <source>
        <dbReference type="Proteomes" id="UP000789803"/>
    </source>
</evidence>
<evidence type="ECO:0000259" key="4">
    <source>
        <dbReference type="Pfam" id="PF03968"/>
    </source>
</evidence>
<dbReference type="InterPro" id="IPR052037">
    <property type="entry name" value="LPS_export_LptA"/>
</dbReference>
<proteinExistence type="predicted"/>
<keyword evidence="6" id="KW-1185">Reference proteome</keyword>
<keyword evidence="1" id="KW-0813">Transport</keyword>
<accession>A0ABN7K4H6</accession>
<keyword evidence="3" id="KW-0574">Periplasm</keyword>
<dbReference type="Proteomes" id="UP000789803">
    <property type="component" value="Unassembled WGS sequence"/>
</dbReference>
<dbReference type="Gene3D" id="2.60.450.10">
    <property type="entry name" value="Lipopolysaccharide (LPS) transport protein A like domain"/>
    <property type="match status" value="1"/>
</dbReference>
<dbReference type="NCBIfam" id="TIGR03002">
    <property type="entry name" value="outer_YhbN_LptA"/>
    <property type="match status" value="1"/>
</dbReference>
<dbReference type="EMBL" id="CAJHOF010000002">
    <property type="protein sequence ID" value="CAD7287451.1"/>
    <property type="molecule type" value="Genomic_DNA"/>
</dbReference>
<dbReference type="InterPro" id="IPR005653">
    <property type="entry name" value="OstA-like_N"/>
</dbReference>
<comment type="caution">
    <text evidence="5">The sequence shown here is derived from an EMBL/GenBank/DDBJ whole genome shotgun (WGS) entry which is preliminary data.</text>
</comment>
<evidence type="ECO:0000256" key="1">
    <source>
        <dbReference type="ARBA" id="ARBA00022448"/>
    </source>
</evidence>
<protein>
    <submittedName>
        <fullName evidence="5">Lipopolysaccharide export system protein LptA</fullName>
    </submittedName>
</protein>
<dbReference type="RefSeq" id="WP_229932148.1">
    <property type="nucleotide sequence ID" value="NZ_CAJHOF010000002.1"/>
</dbReference>
<dbReference type="PANTHER" id="PTHR36504">
    <property type="entry name" value="LIPOPOLYSACCHARIDE EXPORT SYSTEM PROTEIN LPTA"/>
    <property type="match status" value="1"/>
</dbReference>
<evidence type="ECO:0000313" key="5">
    <source>
        <dbReference type="EMBL" id="CAD7287451.1"/>
    </source>
</evidence>
<sequence>MDRARKIILVVFFMIVGLRAEQVEIVADSFFADENKQVTEFIGNVYIKKGSYDELRAAKVVVNFDKNRQPIKYTATTNANFKVFMREKHYTGKGDVLTYEPNKEIYTITGNGHLKEIDTDKNVYGEKITIDQKNGTYNVGSGSKQPVKFIFHTEEKKK</sequence>
<reference evidence="5 6" key="1">
    <citation type="submission" date="2020-11" db="EMBL/GenBank/DDBJ databases">
        <authorList>
            <person name="Peeters C."/>
        </authorList>
    </citation>
    <scope>NUCLEOTIDE SEQUENCE [LARGE SCALE GENOMIC DNA]</scope>
    <source>
        <strain evidence="5 6">LMG 7974</strain>
    </source>
</reference>
<evidence type="ECO:0000256" key="3">
    <source>
        <dbReference type="ARBA" id="ARBA00022764"/>
    </source>
</evidence>
<dbReference type="PANTHER" id="PTHR36504:SF1">
    <property type="entry name" value="LIPOPOLYSACCHARIDE EXPORT SYSTEM PROTEIN LPTA"/>
    <property type="match status" value="1"/>
</dbReference>
<evidence type="ECO:0000256" key="2">
    <source>
        <dbReference type="ARBA" id="ARBA00022729"/>
    </source>
</evidence>
<gene>
    <name evidence="5" type="primary">lptA</name>
    <name evidence="5" type="ORF">LMG7974_00330</name>
</gene>